<feature type="domain" description="HAMP" evidence="12">
    <location>
        <begin position="158"/>
        <end position="210"/>
    </location>
</feature>
<dbReference type="PANTHER" id="PTHR44936">
    <property type="entry name" value="SENSOR PROTEIN CREC"/>
    <property type="match status" value="1"/>
</dbReference>
<keyword evidence="10" id="KW-1133">Transmembrane helix</keyword>
<dbReference type="CDD" id="cd00082">
    <property type="entry name" value="HisKA"/>
    <property type="match status" value="1"/>
</dbReference>
<dbReference type="Pfam" id="PF02518">
    <property type="entry name" value="HATPase_c"/>
    <property type="match status" value="1"/>
</dbReference>
<feature type="transmembrane region" description="Helical" evidence="10">
    <location>
        <begin position="134"/>
        <end position="157"/>
    </location>
</feature>
<evidence type="ECO:0000259" key="12">
    <source>
        <dbReference type="PROSITE" id="PS50885"/>
    </source>
</evidence>
<dbReference type="Proteomes" id="UP001222030">
    <property type="component" value="Unassembled WGS sequence"/>
</dbReference>
<dbReference type="PROSITE" id="PS50109">
    <property type="entry name" value="HIS_KIN"/>
    <property type="match status" value="1"/>
</dbReference>
<evidence type="ECO:0000256" key="3">
    <source>
        <dbReference type="ARBA" id="ARBA00012438"/>
    </source>
</evidence>
<comment type="caution">
    <text evidence="13">The sequence shown here is derived from an EMBL/GenBank/DDBJ whole genome shotgun (WGS) entry which is preliminary data.</text>
</comment>
<dbReference type="InterPro" id="IPR003594">
    <property type="entry name" value="HATPase_dom"/>
</dbReference>
<evidence type="ECO:0000256" key="6">
    <source>
        <dbReference type="ARBA" id="ARBA00022679"/>
    </source>
</evidence>
<keyword evidence="10" id="KW-0472">Membrane</keyword>
<dbReference type="InterPro" id="IPR050980">
    <property type="entry name" value="2C_sensor_his_kinase"/>
</dbReference>
<dbReference type="Gene3D" id="1.10.287.130">
    <property type="match status" value="1"/>
</dbReference>
<dbReference type="SMART" id="SM00304">
    <property type="entry name" value="HAMP"/>
    <property type="match status" value="1"/>
</dbReference>
<keyword evidence="8 13" id="KW-0418">Kinase</keyword>
<evidence type="ECO:0000256" key="4">
    <source>
        <dbReference type="ARBA" id="ARBA00022475"/>
    </source>
</evidence>
<sequence>MRRLFIQFYLLLMLCFGIGALLVGLVYREVADTTGTRLLTDLLRTTLALIETELRTVPQPQWPQALAELDHDLGFPLALTQLETLPIDAEAMRALKSGEIIMQEDETTYLQRLDRTPYVLVAGPMPYLVFLQELHWVDLALLGLIGALLALPVFLWMRPHWRELQQLERSARALADGQFDVRVTLPQNSGLQPLAQGFNHMADSVQLLLDSKQTLLHAVAHELRTPLARLRYRLALRDDDNAAVTDAGVERDLGDIGALIDELLLHAQLARPDLALQQQTFAAQPWLAAHLHEAPALQQNASWGELEVGAAQLNADPALLGRALDNLLNNAARYARQHIRLSFAVADGWQYLRVADDGPGIPPEQRVRVLEPFVQLEGGAARSKGQLGLGLAIVNQIMQAHGGRVSIEDSPWQGAQVSLCWPLVQSVTHDNNCQQTPVSPGS</sequence>
<dbReference type="InterPro" id="IPR003660">
    <property type="entry name" value="HAMP_dom"/>
</dbReference>
<dbReference type="PRINTS" id="PR00344">
    <property type="entry name" value="BCTRLSENSOR"/>
</dbReference>
<dbReference type="SUPFAM" id="SSF55874">
    <property type="entry name" value="ATPase domain of HSP90 chaperone/DNA topoisomerase II/histidine kinase"/>
    <property type="match status" value="1"/>
</dbReference>
<evidence type="ECO:0000313" key="14">
    <source>
        <dbReference type="Proteomes" id="UP001222030"/>
    </source>
</evidence>
<organism evidence="13 14">
    <name type="scientific">Vogesella margarita</name>
    <dbReference type="NCBI Taxonomy" id="2984199"/>
    <lineage>
        <taxon>Bacteria</taxon>
        <taxon>Pseudomonadati</taxon>
        <taxon>Pseudomonadota</taxon>
        <taxon>Betaproteobacteria</taxon>
        <taxon>Neisseriales</taxon>
        <taxon>Chromobacteriaceae</taxon>
        <taxon>Vogesella</taxon>
    </lineage>
</organism>
<evidence type="ECO:0000256" key="7">
    <source>
        <dbReference type="ARBA" id="ARBA00022741"/>
    </source>
</evidence>
<dbReference type="GO" id="GO:0004673">
    <property type="term" value="F:protein histidine kinase activity"/>
    <property type="evidence" value="ECO:0007669"/>
    <property type="project" value="UniProtKB-EC"/>
</dbReference>
<dbReference type="EC" id="2.7.13.3" evidence="3"/>
<feature type="domain" description="Histidine kinase" evidence="11">
    <location>
        <begin position="218"/>
        <end position="425"/>
    </location>
</feature>
<evidence type="ECO:0000256" key="2">
    <source>
        <dbReference type="ARBA" id="ARBA00004651"/>
    </source>
</evidence>
<keyword evidence="9" id="KW-0067">ATP-binding</keyword>
<dbReference type="InterPro" id="IPR004358">
    <property type="entry name" value="Sig_transdc_His_kin-like_C"/>
</dbReference>
<dbReference type="InterPro" id="IPR005467">
    <property type="entry name" value="His_kinase_dom"/>
</dbReference>
<dbReference type="SUPFAM" id="SSF47384">
    <property type="entry name" value="Homodimeric domain of signal transducing histidine kinase"/>
    <property type="match status" value="1"/>
</dbReference>
<dbReference type="Gene3D" id="3.30.565.10">
    <property type="entry name" value="Histidine kinase-like ATPase, C-terminal domain"/>
    <property type="match status" value="1"/>
</dbReference>
<keyword evidence="5" id="KW-0597">Phosphoprotein</keyword>
<keyword evidence="10" id="KW-0812">Transmembrane</keyword>
<reference evidence="13 14" key="1">
    <citation type="submission" date="2023-01" db="EMBL/GenBank/DDBJ databases">
        <title>Novel species of the genus Vogesella isolated from rivers.</title>
        <authorList>
            <person name="Lu H."/>
        </authorList>
    </citation>
    <scope>NUCLEOTIDE SEQUENCE [LARGE SCALE GENOMIC DNA]</scope>
    <source>
        <strain evidence="13 14">LYT5W</strain>
    </source>
</reference>
<dbReference type="InterPro" id="IPR003661">
    <property type="entry name" value="HisK_dim/P_dom"/>
</dbReference>
<evidence type="ECO:0000256" key="8">
    <source>
        <dbReference type="ARBA" id="ARBA00022777"/>
    </source>
</evidence>
<dbReference type="PROSITE" id="PS50885">
    <property type="entry name" value="HAMP"/>
    <property type="match status" value="1"/>
</dbReference>
<gene>
    <name evidence="13" type="primary">rstB</name>
    <name evidence="13" type="ORF">PQU96_00500</name>
</gene>
<comment type="subcellular location">
    <subcellularLocation>
        <location evidence="2">Cell membrane</location>
        <topology evidence="2">Multi-pass membrane protein</topology>
    </subcellularLocation>
</comment>
<comment type="catalytic activity">
    <reaction evidence="1">
        <text>ATP + protein L-histidine = ADP + protein N-phospho-L-histidine.</text>
        <dbReference type="EC" id="2.7.13.3"/>
    </reaction>
</comment>
<keyword evidence="4" id="KW-1003">Cell membrane</keyword>
<accession>A0ABT5IJC3</accession>
<evidence type="ECO:0000256" key="10">
    <source>
        <dbReference type="SAM" id="Phobius"/>
    </source>
</evidence>
<evidence type="ECO:0000256" key="1">
    <source>
        <dbReference type="ARBA" id="ARBA00000085"/>
    </source>
</evidence>
<dbReference type="SMART" id="SM00387">
    <property type="entry name" value="HATPase_c"/>
    <property type="match status" value="1"/>
</dbReference>
<evidence type="ECO:0000313" key="13">
    <source>
        <dbReference type="EMBL" id="MDC7712614.1"/>
    </source>
</evidence>
<protein>
    <recommendedName>
        <fullName evidence="3">histidine kinase</fullName>
        <ecNumber evidence="3">2.7.13.3</ecNumber>
    </recommendedName>
</protein>
<dbReference type="InterPro" id="IPR036097">
    <property type="entry name" value="HisK_dim/P_sf"/>
</dbReference>
<evidence type="ECO:0000259" key="11">
    <source>
        <dbReference type="PROSITE" id="PS50109"/>
    </source>
</evidence>
<proteinExistence type="predicted"/>
<dbReference type="CDD" id="cd06225">
    <property type="entry name" value="HAMP"/>
    <property type="match status" value="1"/>
</dbReference>
<dbReference type="SMART" id="SM00388">
    <property type="entry name" value="HisKA"/>
    <property type="match status" value="1"/>
</dbReference>
<keyword evidence="6 13" id="KW-0808">Transferase</keyword>
<dbReference type="EMBL" id="JAQQLE010000001">
    <property type="protein sequence ID" value="MDC7712614.1"/>
    <property type="molecule type" value="Genomic_DNA"/>
</dbReference>
<name>A0ABT5IJC3_9NEIS</name>
<keyword evidence="14" id="KW-1185">Reference proteome</keyword>
<dbReference type="Pfam" id="PF00672">
    <property type="entry name" value="HAMP"/>
    <property type="match status" value="1"/>
</dbReference>
<dbReference type="RefSeq" id="WP_272770357.1">
    <property type="nucleotide sequence ID" value="NZ_JAQQLE010000001.1"/>
</dbReference>
<dbReference type="PANTHER" id="PTHR44936:SF10">
    <property type="entry name" value="SENSOR PROTEIN RSTB"/>
    <property type="match status" value="1"/>
</dbReference>
<evidence type="ECO:0000256" key="9">
    <source>
        <dbReference type="ARBA" id="ARBA00022840"/>
    </source>
</evidence>
<evidence type="ECO:0000256" key="5">
    <source>
        <dbReference type="ARBA" id="ARBA00022553"/>
    </source>
</evidence>
<dbReference type="NCBIfam" id="NF007898">
    <property type="entry name" value="PRK10604.1"/>
    <property type="match status" value="1"/>
</dbReference>
<dbReference type="InterPro" id="IPR036890">
    <property type="entry name" value="HATPase_C_sf"/>
</dbReference>
<keyword evidence="7" id="KW-0547">Nucleotide-binding</keyword>